<dbReference type="EMBL" id="FWXI01000005">
    <property type="protein sequence ID" value="SMC60047.1"/>
    <property type="molecule type" value="Genomic_DNA"/>
</dbReference>
<proteinExistence type="predicted"/>
<dbReference type="InterPro" id="IPR041698">
    <property type="entry name" value="Methyltransf_25"/>
</dbReference>
<dbReference type="RefSeq" id="WP_217805907.1">
    <property type="nucleotide sequence ID" value="NZ_CP155572.1"/>
</dbReference>
<dbReference type="AlphaFoldDB" id="A0A1W2AH90"/>
<organism evidence="2 3">
    <name type="scientific">Sporomusa malonica</name>
    <dbReference type="NCBI Taxonomy" id="112901"/>
    <lineage>
        <taxon>Bacteria</taxon>
        <taxon>Bacillati</taxon>
        <taxon>Bacillota</taxon>
        <taxon>Negativicutes</taxon>
        <taxon>Selenomonadales</taxon>
        <taxon>Sporomusaceae</taxon>
        <taxon>Sporomusa</taxon>
    </lineage>
</organism>
<evidence type="ECO:0000313" key="2">
    <source>
        <dbReference type="EMBL" id="SMC60047.1"/>
    </source>
</evidence>
<reference evidence="2 3" key="1">
    <citation type="submission" date="2017-04" db="EMBL/GenBank/DDBJ databases">
        <authorList>
            <person name="Afonso C.L."/>
            <person name="Miller P.J."/>
            <person name="Scott M.A."/>
            <person name="Spackman E."/>
            <person name="Goraichik I."/>
            <person name="Dimitrov K.M."/>
            <person name="Suarez D.L."/>
            <person name="Swayne D.E."/>
        </authorList>
    </citation>
    <scope>NUCLEOTIDE SEQUENCE [LARGE SCALE GENOMIC DNA]</scope>
    <source>
        <strain evidence="2 3">DSM 5090</strain>
    </source>
</reference>
<keyword evidence="2" id="KW-0808">Transferase</keyword>
<dbReference type="GO" id="GO:0008168">
    <property type="term" value="F:methyltransferase activity"/>
    <property type="evidence" value="ECO:0007669"/>
    <property type="project" value="UniProtKB-KW"/>
</dbReference>
<evidence type="ECO:0000313" key="3">
    <source>
        <dbReference type="Proteomes" id="UP000192738"/>
    </source>
</evidence>
<name>A0A1W2AH90_9FIRM</name>
<gene>
    <name evidence="2" type="ORF">SAMN04488500_105296</name>
</gene>
<dbReference type="GO" id="GO:0032259">
    <property type="term" value="P:methylation"/>
    <property type="evidence" value="ECO:0007669"/>
    <property type="project" value="UniProtKB-KW"/>
</dbReference>
<dbReference type="STRING" id="112901.SAMN04488500_105296"/>
<accession>A0A1W2AH90</accession>
<dbReference type="InterPro" id="IPR050723">
    <property type="entry name" value="CFA/CMAS"/>
</dbReference>
<dbReference type="CDD" id="cd02440">
    <property type="entry name" value="AdoMet_MTases"/>
    <property type="match status" value="1"/>
</dbReference>
<keyword evidence="3" id="KW-1185">Reference proteome</keyword>
<feature type="domain" description="Methyltransferase" evidence="1">
    <location>
        <begin position="80"/>
        <end position="174"/>
    </location>
</feature>
<protein>
    <submittedName>
        <fullName evidence="2">Methyltransferase domain-containing protein</fullName>
    </submittedName>
</protein>
<dbReference type="Gene3D" id="3.40.50.150">
    <property type="entry name" value="Vaccinia Virus protein VP39"/>
    <property type="match status" value="1"/>
</dbReference>
<keyword evidence="2" id="KW-0489">Methyltransferase</keyword>
<evidence type="ECO:0000259" key="1">
    <source>
        <dbReference type="Pfam" id="PF13649"/>
    </source>
</evidence>
<dbReference type="PANTHER" id="PTHR43667:SF2">
    <property type="entry name" value="FATTY ACID C-METHYL TRANSFERASE"/>
    <property type="match status" value="1"/>
</dbReference>
<dbReference type="InterPro" id="IPR029063">
    <property type="entry name" value="SAM-dependent_MTases_sf"/>
</dbReference>
<dbReference type="Pfam" id="PF13649">
    <property type="entry name" value="Methyltransf_25"/>
    <property type="match status" value="1"/>
</dbReference>
<sequence length="210" mass="24469">MAKIEKHFQTLFECMADSIKRPTLFEKDMFLFWDDPYISKSLLAAHLNPEFDGASRKLATIKKTVNYLIKNSLLKQGDTVLDLGCGPGLYSNRFCQFGINMTGIDLSKRSIEYAQRKAKEQGLKIEYIQGSFFDINYDGMFDSVLQVYGEICTFPNEERDRLLRIIHKALKTDGLFIFDVSTRELRKREGLKNRWRFLAFRKTYCIRTGI</sequence>
<dbReference type="Proteomes" id="UP000192738">
    <property type="component" value="Unassembled WGS sequence"/>
</dbReference>
<dbReference type="PANTHER" id="PTHR43667">
    <property type="entry name" value="CYCLOPROPANE-FATTY-ACYL-PHOSPHOLIPID SYNTHASE"/>
    <property type="match status" value="1"/>
</dbReference>
<dbReference type="SUPFAM" id="SSF53335">
    <property type="entry name" value="S-adenosyl-L-methionine-dependent methyltransferases"/>
    <property type="match status" value="1"/>
</dbReference>